<dbReference type="InterPro" id="IPR051786">
    <property type="entry name" value="ASN_synthetase/amidase"/>
</dbReference>
<evidence type="ECO:0000256" key="1">
    <source>
        <dbReference type="ARBA" id="ARBA00005187"/>
    </source>
</evidence>
<dbReference type="SUPFAM" id="SSF52402">
    <property type="entry name" value="Adenine nucleotide alpha hydrolases-like"/>
    <property type="match status" value="1"/>
</dbReference>
<dbReference type="Gene3D" id="3.40.50.620">
    <property type="entry name" value="HUPs"/>
    <property type="match status" value="1"/>
</dbReference>
<evidence type="ECO:0000256" key="3">
    <source>
        <dbReference type="ARBA" id="ARBA00022888"/>
    </source>
</evidence>
<evidence type="ECO:0000256" key="2">
    <source>
        <dbReference type="ARBA" id="ARBA00012737"/>
    </source>
</evidence>
<reference evidence="6" key="1">
    <citation type="submission" date="2020-10" db="EMBL/GenBank/DDBJ databases">
        <title>Genome-based taxonomic classification of the species Anabaenopsis elenkinii.</title>
        <authorList>
            <person name="Delbaje E."/>
            <person name="Andreote A.P.D."/>
            <person name="Pellegrinetti T.A."/>
            <person name="Cruz R.B."/>
            <person name="Branco L.H.Z."/>
            <person name="Fiore M.F."/>
        </authorList>
    </citation>
    <scope>NUCLEOTIDE SEQUENCE [LARGE SCALE GENOMIC DNA]</scope>
    <source>
        <strain evidence="6">CCIBt3563</strain>
    </source>
</reference>
<dbReference type="PANTHER" id="PTHR43284:SF1">
    <property type="entry name" value="ASPARAGINE SYNTHETASE"/>
    <property type="match status" value="1"/>
</dbReference>
<dbReference type="AlphaFoldDB" id="A0A7S6U0J8"/>
<protein>
    <recommendedName>
        <fullName evidence="2">asparagine synthase (glutamine-hydrolyzing)</fullName>
        <ecNumber evidence="2">6.3.5.4</ecNumber>
    </recommendedName>
</protein>
<organism evidence="5 6">
    <name type="scientific">Anabaenopsis elenkinii CCIBt3563</name>
    <dbReference type="NCBI Taxonomy" id="2779889"/>
    <lineage>
        <taxon>Bacteria</taxon>
        <taxon>Bacillati</taxon>
        <taxon>Cyanobacteriota</taxon>
        <taxon>Cyanophyceae</taxon>
        <taxon>Nostocales</taxon>
        <taxon>Nodulariaceae</taxon>
        <taxon>Anabaenopsis</taxon>
    </lineage>
</organism>
<gene>
    <name evidence="5" type="ORF">IM676_11030</name>
</gene>
<keyword evidence="3" id="KW-0061">Asparagine biosynthesis</keyword>
<dbReference type="EMBL" id="CP063311">
    <property type="protein sequence ID" value="QOV24675.1"/>
    <property type="molecule type" value="Genomic_DNA"/>
</dbReference>
<evidence type="ECO:0000313" key="6">
    <source>
        <dbReference type="Proteomes" id="UP000593846"/>
    </source>
</evidence>
<dbReference type="InterPro" id="IPR014729">
    <property type="entry name" value="Rossmann-like_a/b/a_fold"/>
</dbReference>
<evidence type="ECO:0000256" key="4">
    <source>
        <dbReference type="ARBA" id="ARBA00048741"/>
    </source>
</evidence>
<keyword evidence="3" id="KW-0028">Amino-acid biosynthesis</keyword>
<dbReference type="GO" id="GO:0004066">
    <property type="term" value="F:asparagine synthase (glutamine-hydrolyzing) activity"/>
    <property type="evidence" value="ECO:0007669"/>
    <property type="project" value="UniProtKB-EC"/>
</dbReference>
<dbReference type="Proteomes" id="UP000593846">
    <property type="component" value="Chromosome"/>
</dbReference>
<comment type="pathway">
    <text evidence="1">Amino-acid biosynthesis; L-asparagine biosynthesis; L-asparagine from L-aspartate (L-Gln route): step 1/1.</text>
</comment>
<name>A0A7S6U0J8_9CYAN</name>
<keyword evidence="6" id="KW-1185">Reference proteome</keyword>
<sequence>MDSKLISQYCLNDPPITLVCDLAAAFPLYLYLAADQQTLLYSISITALLNDTRVKKPLTVSHEGISFLLQSGVVPPPKTAYENVFIIGIGDSVQVKTINEKIQLTFKHEFPFLNANRLNQDEMQPDEDLILQMLAAATISRIDPSKPSFLFHSAGKDSNTIALALAEAGWQDQVTLITHKSKGQADESEVSRSIAKKLGFQHRTLYEVDHLESPHKKIIEEFFTNAPFPCTDGVTLAYPLYTLQISELVGANIIDGMGNDVYMSRNISFRDLKRLYFSQFFSKFTLLRSWVSSENKLSLFLRTPAEMCNMGGLSYGDSKKIFTQTISVYPYWEHQSVLRSNWDYYDFKSDLGTPISCEMFTRKVRNFCDSSQCNLILPFAHQSIAEYFGKMPEVYLFDRKQLKNKLILRQILKSRIGLDSDMVGKMHFTYDYRSVVLQNWDWFSQEIQQCHLWNQSAMVTLLARLKLIMLSKHQSSEFSRNLIYRVYLLSAWFNRNRYLSGSNK</sequence>
<comment type="catalytic activity">
    <reaction evidence="4">
        <text>L-aspartate + L-glutamine + ATP + H2O = L-asparagine + L-glutamate + AMP + diphosphate + H(+)</text>
        <dbReference type="Rhea" id="RHEA:12228"/>
        <dbReference type="ChEBI" id="CHEBI:15377"/>
        <dbReference type="ChEBI" id="CHEBI:15378"/>
        <dbReference type="ChEBI" id="CHEBI:29985"/>
        <dbReference type="ChEBI" id="CHEBI:29991"/>
        <dbReference type="ChEBI" id="CHEBI:30616"/>
        <dbReference type="ChEBI" id="CHEBI:33019"/>
        <dbReference type="ChEBI" id="CHEBI:58048"/>
        <dbReference type="ChEBI" id="CHEBI:58359"/>
        <dbReference type="ChEBI" id="CHEBI:456215"/>
        <dbReference type="EC" id="6.3.5.4"/>
    </reaction>
</comment>
<accession>A0A7S6U0J8</accession>
<evidence type="ECO:0000313" key="5">
    <source>
        <dbReference type="EMBL" id="QOV24675.1"/>
    </source>
</evidence>
<proteinExistence type="predicted"/>
<dbReference type="GO" id="GO:0006529">
    <property type="term" value="P:asparagine biosynthetic process"/>
    <property type="evidence" value="ECO:0007669"/>
    <property type="project" value="UniProtKB-KW"/>
</dbReference>
<dbReference type="KEGG" id="aee:IM676_11030"/>
<dbReference type="PANTHER" id="PTHR43284">
    <property type="entry name" value="ASPARAGINE SYNTHETASE (GLUTAMINE-HYDROLYZING)"/>
    <property type="match status" value="1"/>
</dbReference>
<dbReference type="EC" id="6.3.5.4" evidence="2"/>